<gene>
    <name evidence="1" type="ORF">QAD02_010074</name>
</gene>
<name>A0ACC2NCG2_9HYME</name>
<organism evidence="1 2">
    <name type="scientific">Eretmocerus hayati</name>
    <dbReference type="NCBI Taxonomy" id="131215"/>
    <lineage>
        <taxon>Eukaryota</taxon>
        <taxon>Metazoa</taxon>
        <taxon>Ecdysozoa</taxon>
        <taxon>Arthropoda</taxon>
        <taxon>Hexapoda</taxon>
        <taxon>Insecta</taxon>
        <taxon>Pterygota</taxon>
        <taxon>Neoptera</taxon>
        <taxon>Endopterygota</taxon>
        <taxon>Hymenoptera</taxon>
        <taxon>Apocrita</taxon>
        <taxon>Proctotrupomorpha</taxon>
        <taxon>Chalcidoidea</taxon>
        <taxon>Aphelinidae</taxon>
        <taxon>Aphelininae</taxon>
        <taxon>Eretmocerus</taxon>
    </lineage>
</organism>
<protein>
    <submittedName>
        <fullName evidence="1">Uncharacterized protein</fullName>
    </submittedName>
</protein>
<dbReference type="Proteomes" id="UP001239111">
    <property type="component" value="Chromosome 4"/>
</dbReference>
<evidence type="ECO:0000313" key="1">
    <source>
        <dbReference type="EMBL" id="KAJ8668411.1"/>
    </source>
</evidence>
<dbReference type="EMBL" id="CM056744">
    <property type="protein sequence ID" value="KAJ8668411.1"/>
    <property type="molecule type" value="Genomic_DNA"/>
</dbReference>
<accession>A0ACC2NCG2</accession>
<reference evidence="1" key="1">
    <citation type="submission" date="2023-04" db="EMBL/GenBank/DDBJ databases">
        <title>A chromosome-level genome assembly of the parasitoid wasp Eretmocerus hayati.</title>
        <authorList>
            <person name="Zhong Y."/>
            <person name="Liu S."/>
            <person name="Liu Y."/>
        </authorList>
    </citation>
    <scope>NUCLEOTIDE SEQUENCE</scope>
    <source>
        <strain evidence="1">ZJU_SS_LIU_2023</strain>
    </source>
</reference>
<evidence type="ECO:0000313" key="2">
    <source>
        <dbReference type="Proteomes" id="UP001239111"/>
    </source>
</evidence>
<comment type="caution">
    <text evidence="1">The sequence shown here is derived from an EMBL/GenBank/DDBJ whole genome shotgun (WGS) entry which is preliminary data.</text>
</comment>
<proteinExistence type="predicted"/>
<sequence length="174" mass="19804">MFMRVIVVSGQKKKTKPTGNGNCDEKDEPRFLSVIMADEAIPRQIINEMLTQAWSKKFLDVTVLEWSAQHHFCDSQIRFHVYNPFLNQYYQDCYTPAMELFPDKLRDMHGYPFKVGIVHRPPNMNFITNSSGRVVQINGTGYGYLLILSEYTSSILQSISSVVDTSTGGLIANI</sequence>
<keyword evidence="2" id="KW-1185">Reference proteome</keyword>